<reference evidence="13 14" key="1">
    <citation type="submission" date="2016-10" db="EMBL/GenBank/DDBJ databases">
        <authorList>
            <person name="de Groot N.N."/>
        </authorList>
    </citation>
    <scope>NUCLEOTIDE SEQUENCE [LARGE SCALE GENOMIC DNA]</scope>
    <source>
        <strain evidence="13 14">DSM 43941</strain>
    </source>
</reference>
<evidence type="ECO:0000256" key="7">
    <source>
        <dbReference type="ARBA" id="ARBA00023136"/>
    </source>
</evidence>
<dbReference type="GO" id="GO:0009431">
    <property type="term" value="C:bacterial-type flagellum basal body, MS ring"/>
    <property type="evidence" value="ECO:0007669"/>
    <property type="project" value="InterPro"/>
</dbReference>
<evidence type="ECO:0000256" key="4">
    <source>
        <dbReference type="ARBA" id="ARBA00022475"/>
    </source>
</evidence>
<keyword evidence="13" id="KW-0969">Cilium</keyword>
<dbReference type="STRING" id="113562.SAMN04489716_7449"/>
<comment type="subcellular location">
    <subcellularLocation>
        <location evidence="1 9">Bacterial flagellum basal body</location>
    </subcellularLocation>
    <subcellularLocation>
        <location evidence="2">Cell membrane</location>
        <topology evidence="2">Multi-pass membrane protein</topology>
    </subcellularLocation>
</comment>
<protein>
    <recommendedName>
        <fullName evidence="9">Flagellar M-ring protein</fullName>
    </recommendedName>
</protein>
<keyword evidence="6 10" id="KW-1133">Transmembrane helix</keyword>
<evidence type="ECO:0000313" key="14">
    <source>
        <dbReference type="Proteomes" id="UP000198688"/>
    </source>
</evidence>
<evidence type="ECO:0000256" key="1">
    <source>
        <dbReference type="ARBA" id="ARBA00004117"/>
    </source>
</evidence>
<evidence type="ECO:0000256" key="2">
    <source>
        <dbReference type="ARBA" id="ARBA00004651"/>
    </source>
</evidence>
<evidence type="ECO:0000256" key="9">
    <source>
        <dbReference type="PIRNR" id="PIRNR004862"/>
    </source>
</evidence>
<feature type="domain" description="Flagellar M-ring N-terminal" evidence="11">
    <location>
        <begin position="46"/>
        <end position="220"/>
    </location>
</feature>
<dbReference type="InterPro" id="IPR043427">
    <property type="entry name" value="YscJ/FliF"/>
</dbReference>
<dbReference type="Pfam" id="PF08345">
    <property type="entry name" value="YscJ_FliF_C"/>
    <property type="match status" value="1"/>
</dbReference>
<keyword evidence="8 9" id="KW-0975">Bacterial flagellum</keyword>
<organism evidence="13 14">
    <name type="scientific">Actinoplanes derwentensis</name>
    <dbReference type="NCBI Taxonomy" id="113562"/>
    <lineage>
        <taxon>Bacteria</taxon>
        <taxon>Bacillati</taxon>
        <taxon>Actinomycetota</taxon>
        <taxon>Actinomycetes</taxon>
        <taxon>Micromonosporales</taxon>
        <taxon>Micromonosporaceae</taxon>
        <taxon>Actinoplanes</taxon>
    </lineage>
</organism>
<keyword evidence="7 10" id="KW-0472">Membrane</keyword>
<evidence type="ECO:0000256" key="8">
    <source>
        <dbReference type="ARBA" id="ARBA00023143"/>
    </source>
</evidence>
<feature type="transmembrane region" description="Helical" evidence="10">
    <location>
        <begin position="25"/>
        <end position="46"/>
    </location>
</feature>
<comment type="similarity">
    <text evidence="3 9">Belongs to the FliF family.</text>
</comment>
<dbReference type="PIRSF" id="PIRSF004862">
    <property type="entry name" value="FliF"/>
    <property type="match status" value="1"/>
</dbReference>
<keyword evidence="5 10" id="KW-0812">Transmembrane</keyword>
<dbReference type="NCBIfam" id="TIGR00206">
    <property type="entry name" value="fliF"/>
    <property type="match status" value="1"/>
</dbReference>
<dbReference type="PANTHER" id="PTHR30046">
    <property type="entry name" value="FLAGELLAR M-RING PROTEIN"/>
    <property type="match status" value="1"/>
</dbReference>
<dbReference type="AlphaFoldDB" id="A0A1H2CZN6"/>
<evidence type="ECO:0000259" key="11">
    <source>
        <dbReference type="Pfam" id="PF01514"/>
    </source>
</evidence>
<dbReference type="InterPro" id="IPR006182">
    <property type="entry name" value="FliF_N_dom"/>
</dbReference>
<feature type="domain" description="Flagellar M-ring C-terminal" evidence="12">
    <location>
        <begin position="255"/>
        <end position="402"/>
    </location>
</feature>
<dbReference type="RefSeq" id="WP_092552050.1">
    <property type="nucleotide sequence ID" value="NZ_BOMJ01000035.1"/>
</dbReference>
<dbReference type="InterPro" id="IPR045851">
    <property type="entry name" value="AMP-bd_C_sf"/>
</dbReference>
<feature type="transmembrane region" description="Helical" evidence="10">
    <location>
        <begin position="429"/>
        <end position="447"/>
    </location>
</feature>
<dbReference type="Proteomes" id="UP000198688">
    <property type="component" value="Chromosome I"/>
</dbReference>
<evidence type="ECO:0000259" key="12">
    <source>
        <dbReference type="Pfam" id="PF08345"/>
    </source>
</evidence>
<evidence type="ECO:0000256" key="10">
    <source>
        <dbReference type="SAM" id="Phobius"/>
    </source>
</evidence>
<dbReference type="InterPro" id="IPR000067">
    <property type="entry name" value="FlgMring_FliF"/>
</dbReference>
<dbReference type="GO" id="GO:0071973">
    <property type="term" value="P:bacterial-type flagellum-dependent cell motility"/>
    <property type="evidence" value="ECO:0007669"/>
    <property type="project" value="InterPro"/>
</dbReference>
<dbReference type="GO" id="GO:0005886">
    <property type="term" value="C:plasma membrane"/>
    <property type="evidence" value="ECO:0007669"/>
    <property type="project" value="UniProtKB-SubCell"/>
</dbReference>
<dbReference type="GO" id="GO:0003774">
    <property type="term" value="F:cytoskeletal motor activity"/>
    <property type="evidence" value="ECO:0007669"/>
    <property type="project" value="InterPro"/>
</dbReference>
<keyword evidence="13" id="KW-0282">Flagellum</keyword>
<dbReference type="PANTHER" id="PTHR30046:SF0">
    <property type="entry name" value="FLAGELLAR M-RING PROTEIN"/>
    <property type="match status" value="1"/>
</dbReference>
<dbReference type="EMBL" id="LT629758">
    <property type="protein sequence ID" value="SDT75903.1"/>
    <property type="molecule type" value="Genomic_DNA"/>
</dbReference>
<name>A0A1H2CZN6_9ACTN</name>
<sequence length="537" mass="57711">MTDRLPAPVRRVTDTFRSFTPGQKAVTVFAVLALSVGGYFFAVWAAKPSYQILFNNLSTKDASAIVESLQKAGTSYELANEGATILVPRDDVNQLRLQLSGEGLPNDEDTGYSLLDQQGITTSDFMQHANYQRALEGELSNTIKAIDGVEAATVHLVMPKEDVFSDDASKPTASVLVASKSTNPLDQQQVQSIVHLVASSVEGLDPTQVTVAGSDGRMLSTGGGNSVGSGSVDGGNDQQTATFQSRLNSSLQRMLDNLVGPGHAVVTTTPTLDFDQTETTKKTYAADPAMPAAQENIQSETYNGTGGPGSGGVLGPDNVQVPNGTGNGQYQQKNETRTRLFNETQEVRRAAPGGIKRLNVSVLLDSTVAGSVDPNQVQQLIAAAAGIDPTRGDTIAVAAMPFDNTQAQAAKAELEAATKADASAKQTKLIQTGALLFVVLMLIYLAWRANRRSKKRQQQLTDEERRHLEEMQAALEAQRAAEVDVIHAHALEMPELADRSDEAREERHREIEDLVREKPEETATLIRSWISADAANR</sequence>
<dbReference type="Pfam" id="PF01514">
    <property type="entry name" value="YscJ_FliF"/>
    <property type="match status" value="1"/>
</dbReference>
<accession>A0A1H2CZN6</accession>
<comment type="function">
    <text evidence="9">The M ring may be actively involved in energy transduction.</text>
</comment>
<keyword evidence="14" id="KW-1185">Reference proteome</keyword>
<dbReference type="Gene3D" id="3.30.300.30">
    <property type="match status" value="1"/>
</dbReference>
<dbReference type="OrthoDB" id="9807026at2"/>
<evidence type="ECO:0000313" key="13">
    <source>
        <dbReference type="EMBL" id="SDT75903.1"/>
    </source>
</evidence>
<evidence type="ECO:0000256" key="3">
    <source>
        <dbReference type="ARBA" id="ARBA00007971"/>
    </source>
</evidence>
<proteinExistence type="inferred from homology"/>
<gene>
    <name evidence="13" type="ORF">SAMN04489716_7449</name>
</gene>
<dbReference type="PRINTS" id="PR01009">
    <property type="entry name" value="FLGMRINGFLIF"/>
</dbReference>
<keyword evidence="4" id="KW-1003">Cell membrane</keyword>
<evidence type="ECO:0000256" key="5">
    <source>
        <dbReference type="ARBA" id="ARBA00022692"/>
    </source>
</evidence>
<keyword evidence="13" id="KW-0966">Cell projection</keyword>
<dbReference type="InterPro" id="IPR013556">
    <property type="entry name" value="Flag_M-ring_C"/>
</dbReference>
<evidence type="ECO:0000256" key="6">
    <source>
        <dbReference type="ARBA" id="ARBA00022989"/>
    </source>
</evidence>